<dbReference type="STRING" id="595434.RISK_004015"/>
<evidence type="ECO:0000313" key="2">
    <source>
        <dbReference type="Proteomes" id="UP000036367"/>
    </source>
</evidence>
<sequence>MSPFRRWGRLGVDDEVFQPSLAIHLVVQPCGAKFLRVFLRPGEAWRSDGRSGFCSSLPWKSECQTALCVLG</sequence>
<gene>
    <name evidence="1" type="ORF">RISK_004015</name>
</gene>
<comment type="caution">
    <text evidence="1">The sequence shown here is derived from an EMBL/GenBank/DDBJ whole genome shotgun (WGS) entry which is preliminary data.</text>
</comment>
<name>A0A0J1BC10_RHOIS</name>
<dbReference type="EMBL" id="LECT01000030">
    <property type="protein sequence ID" value="KLU04046.1"/>
    <property type="molecule type" value="Genomic_DNA"/>
</dbReference>
<dbReference type="PATRIC" id="fig|595434.4.peg.3805"/>
<proteinExistence type="predicted"/>
<accession>A0A0J1BC10</accession>
<keyword evidence="2" id="KW-1185">Reference proteome</keyword>
<organism evidence="1 2">
    <name type="scientific">Rhodopirellula islandica</name>
    <dbReference type="NCBI Taxonomy" id="595434"/>
    <lineage>
        <taxon>Bacteria</taxon>
        <taxon>Pseudomonadati</taxon>
        <taxon>Planctomycetota</taxon>
        <taxon>Planctomycetia</taxon>
        <taxon>Pirellulales</taxon>
        <taxon>Pirellulaceae</taxon>
        <taxon>Rhodopirellula</taxon>
    </lineage>
</organism>
<evidence type="ECO:0000313" key="1">
    <source>
        <dbReference type="EMBL" id="KLU04046.1"/>
    </source>
</evidence>
<dbReference type="Proteomes" id="UP000036367">
    <property type="component" value="Unassembled WGS sequence"/>
</dbReference>
<dbReference type="AlphaFoldDB" id="A0A0J1BC10"/>
<reference evidence="1" key="1">
    <citation type="submission" date="2015-05" db="EMBL/GenBank/DDBJ databases">
        <title>Permanent draft genome of Rhodopirellula islandicus K833.</title>
        <authorList>
            <person name="Kizina J."/>
            <person name="Richter M."/>
            <person name="Glockner F.O."/>
            <person name="Harder J."/>
        </authorList>
    </citation>
    <scope>NUCLEOTIDE SEQUENCE [LARGE SCALE GENOMIC DNA]</scope>
    <source>
        <strain evidence="1">K833</strain>
    </source>
</reference>
<protein>
    <submittedName>
        <fullName evidence="1">Uncharacterized protein</fullName>
    </submittedName>
</protein>